<sequence>MHNDQAKRCYYINHHFKGICIFTHSCPAFCVPRGFEGGLCTHFDCVCFRKCPHQYSPPPPPRM</sequence>
<dbReference type="Proteomes" id="UP001062846">
    <property type="component" value="Chromosome 9"/>
</dbReference>
<accession>A0ACC0MF24</accession>
<protein>
    <submittedName>
        <fullName evidence="1">Uncharacterized protein</fullName>
    </submittedName>
</protein>
<proteinExistence type="predicted"/>
<dbReference type="EMBL" id="CM046396">
    <property type="protein sequence ID" value="KAI8539636.1"/>
    <property type="molecule type" value="Genomic_DNA"/>
</dbReference>
<evidence type="ECO:0000313" key="2">
    <source>
        <dbReference type="Proteomes" id="UP001062846"/>
    </source>
</evidence>
<gene>
    <name evidence="1" type="ORF">RHMOL_Rhmol09G0198200</name>
</gene>
<keyword evidence="2" id="KW-1185">Reference proteome</keyword>
<organism evidence="1 2">
    <name type="scientific">Rhododendron molle</name>
    <name type="common">Chinese azalea</name>
    <name type="synonym">Azalea mollis</name>
    <dbReference type="NCBI Taxonomy" id="49168"/>
    <lineage>
        <taxon>Eukaryota</taxon>
        <taxon>Viridiplantae</taxon>
        <taxon>Streptophyta</taxon>
        <taxon>Embryophyta</taxon>
        <taxon>Tracheophyta</taxon>
        <taxon>Spermatophyta</taxon>
        <taxon>Magnoliopsida</taxon>
        <taxon>eudicotyledons</taxon>
        <taxon>Gunneridae</taxon>
        <taxon>Pentapetalae</taxon>
        <taxon>asterids</taxon>
        <taxon>Ericales</taxon>
        <taxon>Ericaceae</taxon>
        <taxon>Ericoideae</taxon>
        <taxon>Rhodoreae</taxon>
        <taxon>Rhododendron</taxon>
    </lineage>
</organism>
<name>A0ACC0MF24_RHOML</name>
<reference evidence="1" key="1">
    <citation type="submission" date="2022-02" db="EMBL/GenBank/DDBJ databases">
        <title>Plant Genome Project.</title>
        <authorList>
            <person name="Zhang R.-G."/>
        </authorList>
    </citation>
    <scope>NUCLEOTIDE SEQUENCE</scope>
    <source>
        <strain evidence="1">AT1</strain>
    </source>
</reference>
<evidence type="ECO:0000313" key="1">
    <source>
        <dbReference type="EMBL" id="KAI8539636.1"/>
    </source>
</evidence>
<comment type="caution">
    <text evidence="1">The sequence shown here is derived from an EMBL/GenBank/DDBJ whole genome shotgun (WGS) entry which is preliminary data.</text>
</comment>